<proteinExistence type="predicted"/>
<sequence>MNWYPGWFAQESCNSKASQWSRSLTAGKYHMVNYQCREQSMVHELFHIDANWQRHAPGNGHIMDRNMIIKGETGKKKVYGPLYTKVLARWAKDDVGHYVATNADNLAYYFLGKWVQEVFGVYPHLPITDQVPLKFVQPGKRDDGPVDPPTPPTPPTDNPWDTPEIWDPIRVVDGEVRMGDLNDLADALGVESIEEARTLYDDDPEACFDFVAQDENDENPVCADSDEGLELDASQEIIPPVDPVSAAETTSQPLLNSTHRLDCKAYSGSLRASSC</sequence>
<dbReference type="Proteomes" id="UP000287972">
    <property type="component" value="Unassembled WGS sequence"/>
</dbReference>
<evidence type="ECO:0000256" key="1">
    <source>
        <dbReference type="SAM" id="MobiDB-lite"/>
    </source>
</evidence>
<reference evidence="2 3" key="1">
    <citation type="submission" date="2017-06" db="EMBL/GenBank/DDBJ databases">
        <title>Comparative genomic analysis of Ambrosia Fusariam Clade fungi.</title>
        <authorList>
            <person name="Stajich J.E."/>
            <person name="Carrillo J."/>
            <person name="Kijimoto T."/>
            <person name="Eskalen A."/>
            <person name="O'Donnell K."/>
            <person name="Kasson M."/>
        </authorList>
    </citation>
    <scope>NUCLEOTIDE SEQUENCE [LARGE SCALE GENOMIC DNA]</scope>
    <source>
        <strain evidence="2 3">NRRL62606</strain>
    </source>
</reference>
<name>A0A428RJI4_9HYPO</name>
<gene>
    <name evidence="2" type="ORF">CEP51_008828</name>
</gene>
<accession>A0A428RJI4</accession>
<evidence type="ECO:0000313" key="3">
    <source>
        <dbReference type="Proteomes" id="UP000287972"/>
    </source>
</evidence>
<dbReference type="EMBL" id="NKCL01000237">
    <property type="protein sequence ID" value="RSL77689.1"/>
    <property type="molecule type" value="Genomic_DNA"/>
</dbReference>
<dbReference type="AlphaFoldDB" id="A0A428RJI4"/>
<feature type="region of interest" description="Disordered" evidence="1">
    <location>
        <begin position="135"/>
        <end position="163"/>
    </location>
</feature>
<organism evidence="2 3">
    <name type="scientific">Fusarium floridanum</name>
    <dbReference type="NCBI Taxonomy" id="1325733"/>
    <lineage>
        <taxon>Eukaryota</taxon>
        <taxon>Fungi</taxon>
        <taxon>Dikarya</taxon>
        <taxon>Ascomycota</taxon>
        <taxon>Pezizomycotina</taxon>
        <taxon>Sordariomycetes</taxon>
        <taxon>Hypocreomycetidae</taxon>
        <taxon>Hypocreales</taxon>
        <taxon>Nectriaceae</taxon>
        <taxon>Fusarium</taxon>
        <taxon>Fusarium solani species complex</taxon>
    </lineage>
</organism>
<keyword evidence="3" id="KW-1185">Reference proteome</keyword>
<feature type="compositionally biased region" description="Pro residues" evidence="1">
    <location>
        <begin position="146"/>
        <end position="157"/>
    </location>
</feature>
<comment type="caution">
    <text evidence="2">The sequence shown here is derived from an EMBL/GenBank/DDBJ whole genome shotgun (WGS) entry which is preliminary data.</text>
</comment>
<protein>
    <submittedName>
        <fullName evidence="2">Uncharacterized protein</fullName>
    </submittedName>
</protein>
<evidence type="ECO:0000313" key="2">
    <source>
        <dbReference type="EMBL" id="RSL77689.1"/>
    </source>
</evidence>